<dbReference type="Pfam" id="PF02720">
    <property type="entry name" value="DUF222"/>
    <property type="match status" value="1"/>
</dbReference>
<dbReference type="CDD" id="cd00085">
    <property type="entry name" value="HNHc"/>
    <property type="match status" value="1"/>
</dbReference>
<dbReference type="InterPro" id="IPR003870">
    <property type="entry name" value="DUF222"/>
</dbReference>
<proteinExistence type="predicted"/>
<organism evidence="2 3">
    <name type="scientific">Mycolicibacterium confluentis</name>
    <dbReference type="NCBI Taxonomy" id="28047"/>
    <lineage>
        <taxon>Bacteria</taxon>
        <taxon>Bacillati</taxon>
        <taxon>Actinomycetota</taxon>
        <taxon>Actinomycetes</taxon>
        <taxon>Mycobacteriales</taxon>
        <taxon>Mycobacteriaceae</taxon>
        <taxon>Mycolicibacterium</taxon>
    </lineage>
</organism>
<feature type="compositionally biased region" description="Basic residues" evidence="1">
    <location>
        <begin position="494"/>
        <end position="504"/>
    </location>
</feature>
<feature type="region of interest" description="Disordered" evidence="1">
    <location>
        <begin position="273"/>
        <end position="330"/>
    </location>
</feature>
<evidence type="ECO:0000313" key="3">
    <source>
        <dbReference type="Proteomes" id="UP000466931"/>
    </source>
</evidence>
<keyword evidence="3" id="KW-1185">Reference proteome</keyword>
<feature type="region of interest" description="Disordered" evidence="1">
    <location>
        <begin position="468"/>
        <end position="525"/>
    </location>
</feature>
<dbReference type="OrthoDB" id="4775237at2"/>
<protein>
    <submittedName>
        <fullName evidence="2">Uncharacterized protein</fullName>
    </submittedName>
</protein>
<dbReference type="RefSeq" id="WP_085149332.1">
    <property type="nucleotide sequence ID" value="NZ_AP022612.1"/>
</dbReference>
<dbReference type="Proteomes" id="UP000466931">
    <property type="component" value="Chromosome"/>
</dbReference>
<feature type="compositionally biased region" description="Acidic residues" evidence="1">
    <location>
        <begin position="288"/>
        <end position="316"/>
    </location>
</feature>
<reference evidence="2" key="1">
    <citation type="journal article" date="2019" name="Emerg. Microbes Infect.">
        <title>Comprehensive subspecies identification of 175 nontuberculous mycobacteria species based on 7547 genomic profiles.</title>
        <authorList>
            <person name="Matsumoto Y."/>
            <person name="Kinjo T."/>
            <person name="Motooka D."/>
            <person name="Nabeya D."/>
            <person name="Jung N."/>
            <person name="Uechi K."/>
            <person name="Horii T."/>
            <person name="Iida T."/>
            <person name="Fujita J."/>
            <person name="Nakamura S."/>
        </authorList>
    </citation>
    <scope>NUCLEOTIDE SEQUENCE [LARGE SCALE GENOMIC DNA]</scope>
    <source>
        <strain evidence="2">JCM 13671</strain>
    </source>
</reference>
<feature type="compositionally biased region" description="Low complexity" evidence="1">
    <location>
        <begin position="321"/>
        <end position="330"/>
    </location>
</feature>
<name>A0A7I7Y1Q4_9MYCO</name>
<evidence type="ECO:0000256" key="1">
    <source>
        <dbReference type="SAM" id="MobiDB-lite"/>
    </source>
</evidence>
<sequence length="525" mass="56850">MFDQMLPGPEVLGDLDDAALIDALQGWDRAVNAAEARRLAVVAEMGRRSQKYSHLTRCAVDDWDAVTAQISCALNMGHGRAETLLDTAVLLRDRYPQIAALFMAGRIGARTVALIEDRTRLVDAATAAELDAVFAADAEDWEALSWYKLEQAIDTWIQRHDPAAVRRARRTLRSRYFTVGDPVNDEPGATHVRGRLDTVNAQLFDQRLKVMITGVCPDDPRTLDQLRSDAIGALGAGVWHLACRCGNPDCAATAPDAAATSVVVHIVTDTGVLAEPVDPELDGPTPEPDADGNSDTDPGDTDESTDDSEEPDEQPGEEPLAPAASARRSPGVIPGIRNGVVPAPLLAGLIAQGAHVRFVGMPDTAPEPRYRPSTALQRFVRARDLTCRWPGCDKPAEAADIDHTTPWPAGATHPSNTKCNCRHHHLVKTFVDGFTDQQSPDGTVVLTTPTGHRYTTAPFGAFLFPGLRTDTGPAPSGPPNPSHPGKLLMMPARKQTRAQTRQHRINTERRLNETELAERAQPPPF</sequence>
<reference evidence="2" key="2">
    <citation type="submission" date="2020-02" db="EMBL/GenBank/DDBJ databases">
        <authorList>
            <person name="Matsumoto Y."/>
            <person name="Motooka D."/>
            <person name="Nakamura S."/>
        </authorList>
    </citation>
    <scope>NUCLEOTIDE SEQUENCE</scope>
    <source>
        <strain evidence="2">JCM 13671</strain>
    </source>
</reference>
<gene>
    <name evidence="2" type="ORF">MCNF_36560</name>
</gene>
<dbReference type="EMBL" id="AP022612">
    <property type="protein sequence ID" value="BBZ35051.1"/>
    <property type="molecule type" value="Genomic_DNA"/>
</dbReference>
<accession>A0A7I7Y1Q4</accession>
<dbReference type="InterPro" id="IPR003615">
    <property type="entry name" value="HNH_nuc"/>
</dbReference>
<evidence type="ECO:0000313" key="2">
    <source>
        <dbReference type="EMBL" id="BBZ35051.1"/>
    </source>
</evidence>
<feature type="compositionally biased region" description="Basic and acidic residues" evidence="1">
    <location>
        <begin position="505"/>
        <end position="518"/>
    </location>
</feature>
<dbReference type="AlphaFoldDB" id="A0A7I7Y1Q4"/>
<dbReference type="SMART" id="SM00507">
    <property type="entry name" value="HNHc"/>
    <property type="match status" value="1"/>
</dbReference>